<keyword evidence="8" id="KW-1015">Disulfide bond</keyword>
<dbReference type="Ensembl" id="ENSMMUT00000064202.2">
    <property type="protein sequence ID" value="ENSMMUP00000054982.2"/>
    <property type="gene ID" value="ENSMMUG00000029885.3"/>
</dbReference>
<dbReference type="CTD" id="133482"/>
<dbReference type="Pfam" id="PF07648">
    <property type="entry name" value="Kazal_2"/>
    <property type="match status" value="1"/>
</dbReference>
<dbReference type="FunCoup" id="A0A1D5R3U6">
    <property type="interactions" value="10"/>
</dbReference>
<dbReference type="STRING" id="9544.ENSMMUP00000054982"/>
<keyword evidence="3 10" id="KW-0813">Transport</keyword>
<feature type="transmembrane region" description="Helical" evidence="10">
    <location>
        <begin position="616"/>
        <end position="634"/>
    </location>
</feature>
<evidence type="ECO:0000313" key="14">
    <source>
        <dbReference type="Proteomes" id="UP000006718"/>
    </source>
</evidence>
<evidence type="ECO:0000256" key="10">
    <source>
        <dbReference type="RuleBase" id="RU362056"/>
    </source>
</evidence>
<reference evidence="13" key="3">
    <citation type="submission" date="2025-08" db="UniProtKB">
        <authorList>
            <consortium name="Ensembl"/>
        </authorList>
    </citation>
    <scope>IDENTIFICATION</scope>
    <source>
        <strain evidence="13">17573</strain>
    </source>
</reference>
<reference evidence="13" key="2">
    <citation type="submission" date="2019-01" db="EMBL/GenBank/DDBJ databases">
        <authorList>
            <person name="Graves T."/>
            <person name="Eichler E.E."/>
            <person name="Wilson R.K."/>
        </authorList>
    </citation>
    <scope>NUCLEOTIDE SEQUENCE [LARGE SCALE GENOMIC DNA]</scope>
    <source>
        <strain evidence="13">17573</strain>
    </source>
</reference>
<evidence type="ECO:0000256" key="5">
    <source>
        <dbReference type="ARBA" id="ARBA00022692"/>
    </source>
</evidence>
<dbReference type="InParanoid" id="A0A1D5R3U6"/>
<dbReference type="NCBIfam" id="TIGR00805">
    <property type="entry name" value="oat"/>
    <property type="match status" value="1"/>
</dbReference>
<protein>
    <recommendedName>
        <fullName evidence="10">Solute carrier organic anion transporter family member</fullName>
    </recommendedName>
</protein>
<feature type="transmembrane region" description="Helical" evidence="10">
    <location>
        <begin position="460"/>
        <end position="482"/>
    </location>
</feature>
<dbReference type="KEGG" id="mcc:707421"/>
<accession>A0A1D5R3U6</accession>
<dbReference type="FunFam" id="1.20.1250.20:FF:000363">
    <property type="entry name" value="Solute carrier organic anion transporter family member"/>
    <property type="match status" value="1"/>
</dbReference>
<sequence length="723" mass="80198">MPEDVARRSEDQYEVPGRVEPREAARARPAKDWRARESLKSSKSSKSSKKVGKKYRYLRLLPEALIRFGGFRKRKKDKSSVSKKPGELDDSSEQPCGLGCLVSPCCECCNNICCFMVFYCILVLCQGVVFGLTDVSIGNVQREYSLKTIEKLALELSYDISSGLVVMFIAFYGDRKKVTWFVASSFLIGLGSLLCALPFINEEKNKSKVGIEDICTEIKVVSGCQSSDASFQSKYLYFITLGQTMQGIAGMPLYILGTTFIDENVATHSAGIYVGIAECMSMIGYGMGYVIGAPLVKVPENSTSATNTTGTNGSTEWLWTWWIRFLSAALIAWFTLIPLSCFPHNMPGSTRIKAAKRKQRHWFDSKLKDLQVGTSIKDLCAVFWILMKNPVLICLSLSKATEYLVIIGAAEFLPIYLENQFMLTPPAATILAGLVLIPGGALGQLLGGIIASTLEMSCKALMRFIMATSVISLILLMFITLVRCNPLQFAGINEDYDGEGQLGNLTAPCNEKCRCSSSVYSSICGRDDIEYFSPCFAGCMYSKALTRKKTYYNCSCIKEGLITADEEGDFIDARRGKCDAKCYKLPLFVAFIFSTLVFSGFSGVPIALTIMRIVPVQLRSLALGVCYVVLRIFGTIPGPSIFKMSGENSCIFRDVNECGYTGRCWIYNKTRMAYLFVGISFLCKLCTIIFTTTAFFMYKRQVNESTDIPNITVKNPKVKKERN</sequence>
<dbReference type="PaxDb" id="9544-ENSMMUP00000034256"/>
<name>A0A1D5R3U6_MACMU</name>
<feature type="compositionally biased region" description="Basic and acidic residues" evidence="11">
    <location>
        <begin position="1"/>
        <end position="40"/>
    </location>
</feature>
<evidence type="ECO:0000259" key="12">
    <source>
        <dbReference type="PROSITE" id="PS51465"/>
    </source>
</evidence>
<dbReference type="GeneID" id="707421"/>
<dbReference type="GeneTree" id="ENSGT01150000286985"/>
<evidence type="ECO:0000256" key="11">
    <source>
        <dbReference type="SAM" id="MobiDB-lite"/>
    </source>
</evidence>
<keyword evidence="9" id="KW-0325">Glycoprotein</keyword>
<dbReference type="InterPro" id="IPR036259">
    <property type="entry name" value="MFS_trans_sf"/>
</dbReference>
<keyword evidence="10" id="KW-0406">Ion transport</keyword>
<evidence type="ECO:0000256" key="4">
    <source>
        <dbReference type="ARBA" id="ARBA00022475"/>
    </source>
</evidence>
<dbReference type="InterPro" id="IPR002350">
    <property type="entry name" value="Kazal_dom"/>
</dbReference>
<dbReference type="AlphaFoldDB" id="A0A1D5R3U6"/>
<dbReference type="Pfam" id="PF03137">
    <property type="entry name" value="OATP"/>
    <property type="match status" value="1"/>
</dbReference>
<dbReference type="GO" id="GO:0015347">
    <property type="term" value="F:sodium-independent organic anion transmembrane transporter activity"/>
    <property type="evidence" value="ECO:0000318"/>
    <property type="project" value="GO_Central"/>
</dbReference>
<dbReference type="Bgee" id="ENSMMUG00000029885">
    <property type="expression patterns" value="Expressed in spermatid and 5 other cell types or tissues"/>
</dbReference>
<comment type="caution">
    <text evidence="10">Lacks conserved residue(s) required for the propagation of feature annotation.</text>
</comment>
<dbReference type="PANTHER" id="PTHR11388">
    <property type="entry name" value="ORGANIC ANION TRANSPORTER"/>
    <property type="match status" value="1"/>
</dbReference>
<feature type="transmembrane region" description="Helical" evidence="10">
    <location>
        <begin position="152"/>
        <end position="172"/>
    </location>
</feature>
<keyword evidence="6 10" id="KW-1133">Transmembrane helix</keyword>
<organism evidence="13 14">
    <name type="scientific">Macaca mulatta</name>
    <name type="common">Rhesus macaque</name>
    <dbReference type="NCBI Taxonomy" id="9544"/>
    <lineage>
        <taxon>Eukaryota</taxon>
        <taxon>Metazoa</taxon>
        <taxon>Chordata</taxon>
        <taxon>Craniata</taxon>
        <taxon>Vertebrata</taxon>
        <taxon>Euteleostomi</taxon>
        <taxon>Mammalia</taxon>
        <taxon>Eutheria</taxon>
        <taxon>Euarchontoglires</taxon>
        <taxon>Primates</taxon>
        <taxon>Haplorrhini</taxon>
        <taxon>Catarrhini</taxon>
        <taxon>Cercopithecidae</taxon>
        <taxon>Cercopithecinae</taxon>
        <taxon>Macaca</taxon>
    </lineage>
</organism>
<dbReference type="VEuPathDB" id="HostDB:ENSMMUG00000029885"/>
<evidence type="ECO:0000256" key="6">
    <source>
        <dbReference type="ARBA" id="ARBA00022989"/>
    </source>
</evidence>
<feature type="domain" description="Kazal-like" evidence="12">
    <location>
        <begin position="503"/>
        <end position="558"/>
    </location>
</feature>
<feature type="transmembrane region" description="Helical" evidence="10">
    <location>
        <begin position="178"/>
        <end position="200"/>
    </location>
</feature>
<dbReference type="SUPFAM" id="SSF100895">
    <property type="entry name" value="Kazal-type serine protease inhibitors"/>
    <property type="match status" value="1"/>
</dbReference>
<feature type="transmembrane region" description="Helical" evidence="10">
    <location>
        <begin position="430"/>
        <end position="454"/>
    </location>
</feature>
<dbReference type="SMR" id="A0A1D5R3U6"/>
<evidence type="ECO:0000256" key="8">
    <source>
        <dbReference type="ARBA" id="ARBA00023157"/>
    </source>
</evidence>
<dbReference type="PANTHER" id="PTHR11388:SF95">
    <property type="entry name" value="SOLUTE CARRIER ORGANIC ANION TRANSPORTER FAMILY MEMBER 6A1"/>
    <property type="match status" value="1"/>
</dbReference>
<evidence type="ECO:0000256" key="7">
    <source>
        <dbReference type="ARBA" id="ARBA00023136"/>
    </source>
</evidence>
<dbReference type="Gene3D" id="1.20.1250.20">
    <property type="entry name" value="MFS general substrate transporter like domains"/>
    <property type="match status" value="2"/>
</dbReference>
<dbReference type="InterPro" id="IPR004156">
    <property type="entry name" value="OATP"/>
</dbReference>
<keyword evidence="14" id="KW-1185">Reference proteome</keyword>
<dbReference type="RefSeq" id="XP_001095830.1">
    <property type="nucleotide sequence ID" value="XM_001095830.3"/>
</dbReference>
<evidence type="ECO:0000256" key="3">
    <source>
        <dbReference type="ARBA" id="ARBA00022448"/>
    </source>
</evidence>
<feature type="transmembrane region" description="Helical" evidence="10">
    <location>
        <begin position="116"/>
        <end position="140"/>
    </location>
</feature>
<feature type="region of interest" description="Disordered" evidence="11">
    <location>
        <begin position="1"/>
        <end position="52"/>
    </location>
</feature>
<evidence type="ECO:0000313" key="13">
    <source>
        <dbReference type="Ensembl" id="ENSMMUP00000054982.2"/>
    </source>
</evidence>
<dbReference type="SUPFAM" id="SSF103473">
    <property type="entry name" value="MFS general substrate transporter"/>
    <property type="match status" value="1"/>
</dbReference>
<evidence type="ECO:0000256" key="1">
    <source>
        <dbReference type="ARBA" id="ARBA00004651"/>
    </source>
</evidence>
<feature type="transmembrane region" description="Helical" evidence="10">
    <location>
        <begin position="235"/>
        <end position="255"/>
    </location>
</feature>
<dbReference type="OMA" id="IFVHCNP"/>
<proteinExistence type="inferred from homology"/>
<comment type="similarity">
    <text evidence="2 10">Belongs to the organo anion transporter (TC 2.A.60) family.</text>
</comment>
<evidence type="ECO:0000313" key="15">
    <source>
        <dbReference type="VGNC" id="VGNC:77765"/>
    </source>
</evidence>
<feature type="transmembrane region" description="Helical" evidence="10">
    <location>
        <begin position="321"/>
        <end position="342"/>
    </location>
</feature>
<dbReference type="OrthoDB" id="5062115at2759"/>
<dbReference type="VGNC" id="VGNC:77765">
    <property type="gene designation" value="SLCO6A1"/>
</dbReference>
<feature type="transmembrane region" description="Helical" evidence="10">
    <location>
        <begin position="585"/>
        <end position="610"/>
    </location>
</feature>
<reference evidence="14" key="1">
    <citation type="journal article" date="2007" name="Science">
        <title>Evolutionary and biomedical insights from the rhesus macaque genome.</title>
        <authorList>
            <person name="Gibbs R.A."/>
            <person name="Rogers J."/>
            <person name="Katze M.G."/>
            <person name="Bumgarner R."/>
            <person name="Weinstock G.M."/>
            <person name="Mardis E.R."/>
            <person name="Remington K.A."/>
            <person name="Strausberg R.L."/>
            <person name="Venter J.C."/>
            <person name="Wilson R.K."/>
            <person name="Batzer M.A."/>
            <person name="Bustamante C.D."/>
            <person name="Eichler E.E."/>
            <person name="Hahn M.W."/>
            <person name="Hardison R.C."/>
            <person name="Makova K.D."/>
            <person name="Miller W."/>
            <person name="Milosavljevic A."/>
            <person name="Palermo R.E."/>
            <person name="Siepel A."/>
            <person name="Sikela J.M."/>
            <person name="Attaway T."/>
            <person name="Bell S."/>
            <person name="Bernard K.E."/>
            <person name="Buhay C.J."/>
            <person name="Chandrabose M.N."/>
            <person name="Dao M."/>
            <person name="Davis C."/>
            <person name="Delehaunty K.D."/>
            <person name="Ding Y."/>
            <person name="Dinh H.H."/>
            <person name="Dugan-Rocha S."/>
            <person name="Fulton L.A."/>
            <person name="Gabisi R.A."/>
            <person name="Garner T.T."/>
            <person name="Godfrey J."/>
            <person name="Hawes A.C."/>
            <person name="Hernandez J."/>
            <person name="Hines S."/>
            <person name="Holder M."/>
            <person name="Hume J."/>
            <person name="Jhangiani S.N."/>
            <person name="Joshi V."/>
            <person name="Khan Z.M."/>
            <person name="Kirkness E.F."/>
            <person name="Cree A."/>
            <person name="Fowler R.G."/>
            <person name="Lee S."/>
            <person name="Lewis L.R."/>
            <person name="Li Z."/>
            <person name="Liu Y.-S."/>
            <person name="Moore S.M."/>
            <person name="Muzny D."/>
            <person name="Nazareth L.V."/>
            <person name="Ngo D.N."/>
            <person name="Okwuonu G.O."/>
            <person name="Pai G."/>
            <person name="Parker D."/>
            <person name="Paul H.A."/>
            <person name="Pfannkoch C."/>
            <person name="Pohl C.S."/>
            <person name="Rogers Y.-H.C."/>
            <person name="Ruiz S.J."/>
            <person name="Sabo A."/>
            <person name="Santibanez J."/>
            <person name="Schneider B.W."/>
            <person name="Smith S.M."/>
            <person name="Sodergren E."/>
            <person name="Svatek A.F."/>
            <person name="Utterback T.R."/>
            <person name="Vattathil S."/>
            <person name="Warren W."/>
            <person name="White C.S."/>
            <person name="Chinwalla A.T."/>
            <person name="Feng Y."/>
            <person name="Halpern A.L."/>
            <person name="Hillier L.W."/>
            <person name="Huang X."/>
            <person name="Minx P."/>
            <person name="Nelson J.O."/>
            <person name="Pepin K.H."/>
            <person name="Qin X."/>
            <person name="Sutton G.G."/>
            <person name="Venter E."/>
            <person name="Walenz B.P."/>
            <person name="Wallis J.W."/>
            <person name="Worley K.C."/>
            <person name="Yang S.-P."/>
            <person name="Jones S.M."/>
            <person name="Marra M.A."/>
            <person name="Rocchi M."/>
            <person name="Schein J.E."/>
            <person name="Baertsch R."/>
            <person name="Clarke L."/>
            <person name="Csuros M."/>
            <person name="Glasscock J."/>
            <person name="Harris R.A."/>
            <person name="Havlak P."/>
            <person name="Jackson A.R."/>
            <person name="Jiang H."/>
            <person name="Liu Y."/>
            <person name="Messina D.N."/>
            <person name="Shen Y."/>
            <person name="Song H.X.-Z."/>
            <person name="Wylie T."/>
            <person name="Zhang L."/>
            <person name="Birney E."/>
            <person name="Han K."/>
            <person name="Konkel M.K."/>
            <person name="Lee J."/>
            <person name="Smit A.F.A."/>
            <person name="Ullmer B."/>
            <person name="Wang H."/>
            <person name="Xing J."/>
            <person name="Burhans R."/>
            <person name="Cheng Z."/>
            <person name="Karro J.E."/>
            <person name="Ma J."/>
            <person name="Raney B."/>
            <person name="She X."/>
            <person name="Cox M.J."/>
            <person name="Demuth J.P."/>
            <person name="Dumas L.J."/>
            <person name="Han S.-G."/>
            <person name="Hopkins J."/>
            <person name="Karimpour-Fard A."/>
            <person name="Kim Y.H."/>
            <person name="Pollack J.R."/>
            <person name="Vinar T."/>
            <person name="Addo-Quaye C."/>
            <person name="Degenhardt J."/>
            <person name="Denby A."/>
            <person name="Hubisz M.J."/>
            <person name="Indap A."/>
            <person name="Kosiol C."/>
            <person name="Lahn B.T."/>
            <person name="Lawson H.A."/>
            <person name="Marklein A."/>
            <person name="Nielsen R."/>
            <person name="Vallender E.J."/>
            <person name="Clark A.G."/>
            <person name="Ferguson B."/>
            <person name="Hernandez R.D."/>
            <person name="Hirani K."/>
            <person name="Kehrer-Sawatzki H."/>
            <person name="Kolb J."/>
            <person name="Patil S."/>
            <person name="Pu L.-L."/>
            <person name="Ren Y."/>
            <person name="Smith D.G."/>
            <person name="Wheeler D.A."/>
            <person name="Schenck I."/>
            <person name="Ball E.V."/>
            <person name="Chen R."/>
            <person name="Cooper D.N."/>
            <person name="Giardine B."/>
            <person name="Hsu F."/>
            <person name="Kent W.J."/>
            <person name="Lesk A."/>
            <person name="Nelson D.L."/>
            <person name="O'brien W.E."/>
            <person name="Pruefer K."/>
            <person name="Stenson P.D."/>
            <person name="Wallace J.C."/>
            <person name="Ke H."/>
            <person name="Liu X.-M."/>
            <person name="Wang P."/>
            <person name="Xiang A.P."/>
            <person name="Yang F."/>
            <person name="Barber G.P."/>
            <person name="Haussler D."/>
            <person name="Karolchik D."/>
            <person name="Kern A.D."/>
            <person name="Kuhn R.M."/>
            <person name="Smith K.E."/>
            <person name="Zwieg A.S."/>
        </authorList>
    </citation>
    <scope>NUCLEOTIDE SEQUENCE [LARGE SCALE GENOMIC DNA]</scope>
    <source>
        <strain evidence="14">17573</strain>
    </source>
</reference>
<reference evidence="13" key="4">
    <citation type="submission" date="2025-09" db="UniProtKB">
        <authorList>
            <consortium name="Ensembl"/>
        </authorList>
    </citation>
    <scope>IDENTIFICATION</scope>
    <source>
        <strain evidence="13">17573</strain>
    </source>
</reference>
<keyword evidence="7 10" id="KW-0472">Membrane</keyword>
<keyword evidence="5 10" id="KW-0812">Transmembrane</keyword>
<dbReference type="GO" id="GO:0016323">
    <property type="term" value="C:basolateral plasma membrane"/>
    <property type="evidence" value="ECO:0000318"/>
    <property type="project" value="GO_Central"/>
</dbReference>
<feature type="transmembrane region" description="Helical" evidence="10">
    <location>
        <begin position="673"/>
        <end position="698"/>
    </location>
</feature>
<keyword evidence="4" id="KW-1003">Cell membrane</keyword>
<evidence type="ECO:0000256" key="9">
    <source>
        <dbReference type="ARBA" id="ARBA00023180"/>
    </source>
</evidence>
<evidence type="ECO:0000256" key="2">
    <source>
        <dbReference type="ARBA" id="ARBA00009657"/>
    </source>
</evidence>
<dbReference type="FunFam" id="1.20.1250.20:FF:000384">
    <property type="entry name" value="Solute carrier organic anion transporter family member"/>
    <property type="match status" value="1"/>
</dbReference>
<comment type="subcellular location">
    <subcellularLocation>
        <location evidence="1 10">Cell membrane</location>
        <topology evidence="1 10">Multi-pass membrane protein</topology>
    </subcellularLocation>
</comment>
<dbReference type="GO" id="GO:0043252">
    <property type="term" value="P:sodium-independent organic anion transport"/>
    <property type="evidence" value="ECO:0000318"/>
    <property type="project" value="GO_Central"/>
</dbReference>
<dbReference type="PROSITE" id="PS51465">
    <property type="entry name" value="KAZAL_2"/>
    <property type="match status" value="1"/>
</dbReference>
<dbReference type="InterPro" id="IPR036058">
    <property type="entry name" value="Kazal_dom_sf"/>
</dbReference>
<dbReference type="GO" id="GO:0006811">
    <property type="term" value="P:monoatomic ion transport"/>
    <property type="evidence" value="ECO:0007669"/>
    <property type="project" value="UniProtKB-KW"/>
</dbReference>
<dbReference type="RefSeq" id="XP_014995980.1">
    <property type="nucleotide sequence ID" value="XM_015140494.2"/>
</dbReference>
<dbReference type="Proteomes" id="UP000006718">
    <property type="component" value="Chromosome 6"/>
</dbReference>
<gene>
    <name evidence="13 15" type="primary">SLCO6A1</name>
</gene>